<reference evidence="3" key="1">
    <citation type="journal article" date="2018" name="PLoS Negl. Trop. Dis.">
        <title>An insight into the salivary gland and fat body transcriptome of Panstrongylus lignarius (Hemiptera: Heteroptera), the main vector of Chagas disease in Peru.</title>
        <authorList>
            <person name="Nevoa J.C."/>
            <person name="Mendes M.T."/>
            <person name="da Silva M.V."/>
            <person name="Soares S.C."/>
            <person name="Oliveira C.J.F."/>
            <person name="Ribeiro J.M.C."/>
        </authorList>
    </citation>
    <scope>NUCLEOTIDE SEQUENCE</scope>
</reference>
<evidence type="ECO:0000313" key="3">
    <source>
        <dbReference type="EMBL" id="JAW13748.1"/>
    </source>
</evidence>
<feature type="signal peptide" evidence="2">
    <location>
        <begin position="1"/>
        <end position="20"/>
    </location>
</feature>
<dbReference type="AlphaFoldDB" id="A0A224XV89"/>
<feature type="compositionally biased region" description="Polar residues" evidence="1">
    <location>
        <begin position="115"/>
        <end position="135"/>
    </location>
</feature>
<organism evidence="3">
    <name type="scientific">Panstrongylus lignarius</name>
    <dbReference type="NCBI Taxonomy" id="156445"/>
    <lineage>
        <taxon>Eukaryota</taxon>
        <taxon>Metazoa</taxon>
        <taxon>Ecdysozoa</taxon>
        <taxon>Arthropoda</taxon>
        <taxon>Hexapoda</taxon>
        <taxon>Insecta</taxon>
        <taxon>Pterygota</taxon>
        <taxon>Neoptera</taxon>
        <taxon>Paraneoptera</taxon>
        <taxon>Hemiptera</taxon>
        <taxon>Heteroptera</taxon>
        <taxon>Panheteroptera</taxon>
        <taxon>Cimicomorpha</taxon>
        <taxon>Reduviidae</taxon>
        <taxon>Triatominae</taxon>
        <taxon>Panstrongylus</taxon>
    </lineage>
</organism>
<feature type="region of interest" description="Disordered" evidence="1">
    <location>
        <begin position="25"/>
        <end position="160"/>
    </location>
</feature>
<feature type="compositionally biased region" description="Polar residues" evidence="1">
    <location>
        <begin position="52"/>
        <end position="61"/>
    </location>
</feature>
<sequence length="160" mass="17583">MNMKITVIICALAYFTVISGTPCGNHKREASDEHESGHGSGGSSGTHFPGQEQFQQITNLISGGNHNSNENEEHKTESSIPFLPDSISNQINQFKPHNRGKREESAEKPSEESSQNPFISQLPESIQKPVNQISNIFKPDQLQQIGGMFGGGDKEEEHHS</sequence>
<feature type="chain" id="PRO_5012285022" evidence="2">
    <location>
        <begin position="21"/>
        <end position="160"/>
    </location>
</feature>
<accession>A0A224XV89</accession>
<proteinExistence type="predicted"/>
<feature type="compositionally biased region" description="Basic and acidic residues" evidence="1">
    <location>
        <begin position="26"/>
        <end position="37"/>
    </location>
</feature>
<keyword evidence="2" id="KW-0732">Signal</keyword>
<feature type="compositionally biased region" description="Polar residues" evidence="1">
    <location>
        <begin position="86"/>
        <end position="95"/>
    </location>
</feature>
<name>A0A224XV89_9HEMI</name>
<protein>
    <submittedName>
        <fullName evidence="3">Putative secreted protein</fullName>
    </submittedName>
</protein>
<evidence type="ECO:0000256" key="2">
    <source>
        <dbReference type="SAM" id="SignalP"/>
    </source>
</evidence>
<feature type="compositionally biased region" description="Basic and acidic residues" evidence="1">
    <location>
        <begin position="101"/>
        <end position="111"/>
    </location>
</feature>
<evidence type="ECO:0000256" key="1">
    <source>
        <dbReference type="SAM" id="MobiDB-lite"/>
    </source>
</evidence>
<dbReference type="EMBL" id="GFTR01002678">
    <property type="protein sequence ID" value="JAW13748.1"/>
    <property type="molecule type" value="Transcribed_RNA"/>
</dbReference>